<keyword evidence="3" id="KW-1185">Reference proteome</keyword>
<accession>A0ABR1ISW1</accession>
<gene>
    <name evidence="2" type="primary">NST1_2</name>
    <name evidence="2" type="ORF">VKT23_017653</name>
</gene>
<organism evidence="2 3">
    <name type="scientific">Marasmiellus scandens</name>
    <dbReference type="NCBI Taxonomy" id="2682957"/>
    <lineage>
        <taxon>Eukaryota</taxon>
        <taxon>Fungi</taxon>
        <taxon>Dikarya</taxon>
        <taxon>Basidiomycota</taxon>
        <taxon>Agaricomycotina</taxon>
        <taxon>Agaricomycetes</taxon>
        <taxon>Agaricomycetidae</taxon>
        <taxon>Agaricales</taxon>
        <taxon>Marasmiineae</taxon>
        <taxon>Omphalotaceae</taxon>
        <taxon>Marasmiellus</taxon>
    </lineage>
</organism>
<reference evidence="2 3" key="1">
    <citation type="submission" date="2024-01" db="EMBL/GenBank/DDBJ databases">
        <title>A draft genome for the cacao thread blight pathogen Marasmiellus scandens.</title>
        <authorList>
            <person name="Baruah I.K."/>
            <person name="Leung J."/>
            <person name="Bukari Y."/>
            <person name="Amoako-Attah I."/>
            <person name="Meinhardt L.W."/>
            <person name="Bailey B.A."/>
            <person name="Cohen S.P."/>
        </authorList>
    </citation>
    <scope>NUCLEOTIDE SEQUENCE [LARGE SCALE GENOMIC DNA]</scope>
    <source>
        <strain evidence="2 3">GH-19</strain>
    </source>
</reference>
<comment type="caution">
    <text evidence="2">The sequence shown here is derived from an EMBL/GenBank/DDBJ whole genome shotgun (WGS) entry which is preliminary data.</text>
</comment>
<feature type="region of interest" description="Disordered" evidence="1">
    <location>
        <begin position="99"/>
        <end position="219"/>
    </location>
</feature>
<proteinExistence type="predicted"/>
<name>A0ABR1ISW1_9AGAR</name>
<evidence type="ECO:0000313" key="3">
    <source>
        <dbReference type="Proteomes" id="UP001498398"/>
    </source>
</evidence>
<feature type="compositionally biased region" description="Pro residues" evidence="1">
    <location>
        <begin position="195"/>
        <end position="206"/>
    </location>
</feature>
<dbReference type="EMBL" id="JBANRG010000074">
    <property type="protein sequence ID" value="KAK7439163.1"/>
    <property type="molecule type" value="Genomic_DNA"/>
</dbReference>
<sequence length="219" mass="22139">MALSFNPRESSDAISSSHPATNIHPPHSAGPSGLAPSAMPQNCPSPGPSAFDSTFVRGMAGSPPAPIGPPRPICSRHQALDHRCFLNKRLVDVSPIARPSATLNNSGSSVDGGGSSGSGFPVRRSPSPKRPLGSSVLAADHDNTAGSIGRDAPAPTSPARSLGGERTTSWGAQIPSGPPVGMGMGMGMHGHHPHPPPPGFGRPAPPLANSSSMWGGVMI</sequence>
<evidence type="ECO:0000313" key="2">
    <source>
        <dbReference type="EMBL" id="KAK7439163.1"/>
    </source>
</evidence>
<evidence type="ECO:0000256" key="1">
    <source>
        <dbReference type="SAM" id="MobiDB-lite"/>
    </source>
</evidence>
<feature type="region of interest" description="Disordered" evidence="1">
    <location>
        <begin position="1"/>
        <end position="74"/>
    </location>
</feature>
<feature type="compositionally biased region" description="Pro residues" evidence="1">
    <location>
        <begin position="63"/>
        <end position="72"/>
    </location>
</feature>
<protein>
    <submittedName>
        <fullName evidence="2">Stress response protein nst1</fullName>
    </submittedName>
</protein>
<dbReference type="Proteomes" id="UP001498398">
    <property type="component" value="Unassembled WGS sequence"/>
</dbReference>